<reference evidence="1" key="1">
    <citation type="submission" date="2023-07" db="EMBL/GenBank/DDBJ databases">
        <title>Black Yeasts Isolated from many extreme environments.</title>
        <authorList>
            <person name="Coleine C."/>
            <person name="Stajich J.E."/>
            <person name="Selbmann L."/>
        </authorList>
    </citation>
    <scope>NUCLEOTIDE SEQUENCE</scope>
    <source>
        <strain evidence="1">CCFEE 5714</strain>
    </source>
</reference>
<organism evidence="1 2">
    <name type="scientific">Vermiconidia calcicola</name>
    <dbReference type="NCBI Taxonomy" id="1690605"/>
    <lineage>
        <taxon>Eukaryota</taxon>
        <taxon>Fungi</taxon>
        <taxon>Dikarya</taxon>
        <taxon>Ascomycota</taxon>
        <taxon>Pezizomycotina</taxon>
        <taxon>Dothideomycetes</taxon>
        <taxon>Dothideomycetidae</taxon>
        <taxon>Mycosphaerellales</taxon>
        <taxon>Extremaceae</taxon>
        <taxon>Vermiconidia</taxon>
    </lineage>
</organism>
<evidence type="ECO:0000313" key="2">
    <source>
        <dbReference type="Proteomes" id="UP001281147"/>
    </source>
</evidence>
<keyword evidence="2" id="KW-1185">Reference proteome</keyword>
<dbReference type="Proteomes" id="UP001281147">
    <property type="component" value="Unassembled WGS sequence"/>
</dbReference>
<gene>
    <name evidence="1" type="ORF">LTR37_015065</name>
</gene>
<sequence length="633" mass="71555">MRLPLLVLLLSALHEAQARRSIPASHTHRRGDGYDAPTDTIDPKASDHDHDFHTFVTRPDIVAPRWDITTYNEEALAPGYWLVATYENANQNARAGGWVGPHIYDGKGDLIWSGVSTFNGFNAFGFTKTQFEGQDMLSMVYRHEFGAILDNNYSVHKKAYVEPDVDFNMHEFNVVDNSSRLLLMRTKTKRTSREISAEVGYDGKCNVRFYGFEERDSETLEPTFTWLAEGIIPLDESMIDDKPFEHLCTDDGGWDYVHCNSIDKFFDGDFLLGCRHTDTVYKISHKHGTIVWRLGGKKSDFELDGGLPDPSFHFGGQHDVKVQMSNETHSIISMLDNAHRPGRNKQSNDFSRGLLIEVRTDIMSAKIIEEYPHPQGEFARGRGSFQLLPNGNAFCGFWEHAFIAEYAHDGTVLMEAKVRPDTKSYRSYKFPWVGHPMLPPDVYSVAFAKQGEDTYSTIVYISWNGATEVDNWNIHHAHADGTRELIASTPKTGFETAITYDGYASHVIVEALGRKGKILGTSEVTKTVGPAALIEGLDVQEVEWIEDDISAVSTFLEHPIVAFLLGIAFCGTVCLTVWGIRRWRGRKWWAGWVRPMASWTRTAPMYDRLLQQNVNDEDIALDEDDLRVPDQNG</sequence>
<protein>
    <submittedName>
        <fullName evidence="1">Uncharacterized protein</fullName>
    </submittedName>
</protein>
<accession>A0ACC3MRM2</accession>
<name>A0ACC3MRM2_9PEZI</name>
<comment type="caution">
    <text evidence="1">The sequence shown here is derived from an EMBL/GenBank/DDBJ whole genome shotgun (WGS) entry which is preliminary data.</text>
</comment>
<dbReference type="EMBL" id="JAUTXU010000165">
    <property type="protein sequence ID" value="KAK3702090.1"/>
    <property type="molecule type" value="Genomic_DNA"/>
</dbReference>
<evidence type="ECO:0000313" key="1">
    <source>
        <dbReference type="EMBL" id="KAK3702090.1"/>
    </source>
</evidence>
<proteinExistence type="predicted"/>